<dbReference type="InterPro" id="IPR017452">
    <property type="entry name" value="GPCR_Rhodpsn_7TM"/>
</dbReference>
<feature type="transmembrane region" description="Helical" evidence="12">
    <location>
        <begin position="168"/>
        <end position="192"/>
    </location>
</feature>
<evidence type="ECO:0000256" key="4">
    <source>
        <dbReference type="ARBA" id="ARBA00022692"/>
    </source>
</evidence>
<keyword evidence="15" id="KW-1185">Reference proteome</keyword>
<feature type="transmembrane region" description="Helical" evidence="12">
    <location>
        <begin position="682"/>
        <end position="702"/>
    </location>
</feature>
<dbReference type="STRING" id="6832.A0A553NQ94"/>
<dbReference type="GO" id="GO:0005886">
    <property type="term" value="C:plasma membrane"/>
    <property type="evidence" value="ECO:0007669"/>
    <property type="project" value="UniProtKB-SubCell"/>
</dbReference>
<feature type="domain" description="G-protein coupled receptors family 1 profile" evidence="13">
    <location>
        <begin position="877"/>
        <end position="1132"/>
    </location>
</feature>
<feature type="transmembrane region" description="Helical" evidence="12">
    <location>
        <begin position="862"/>
        <end position="886"/>
    </location>
</feature>
<sequence length="1284" mass="145101">MTKLPRQRTGAYITWKQLPFGYLKKVMISSCVELSDGIVVFDETSSTIAASFAVICAVFGIIGNASALVTLLGSNFLRQHSTTPFLVSLSISDLIFSFFNLPLLAHRFFTRDRTLGEVACVIFPFFFYSNVGVSSLSMMLISINRFVGIYFRRNLDRLFSRCRGVTCVISIWIFSFVAMSLPIVGIGGHYGYVEETFSCTFLHNNDTLAWLHVYSTIFVLAPCLVILISYFAILRKVCSTGNAMRSSITNPGRKPNFHRKSQTRERELTKTFFIICTCYVICFIPGSVLMAVDPMPPCHNNPGWHVFGYVMFWCSTIINPIVYILANRHYRKFTIYKVRGLLGMQSEELKTTSQYSPSLTSKAAVRFRLKIYPILAQDRRIRISDEALPLKQQTIFRSASTTAHIDETTDHEGSSTASPDPVCPIKTFWFLMVNCGKPPHSVADQPLYDEVSSQFAAWSAAICCVFGIVGNATTLFVLMKTRSLRRHPTTPFLVSLAFSDLIFSIFNLPLLAHRFFHRDWTLSYKACVAFPFFMYSNVGVSSLSMMLISLNRFVGIFYPNKMDKIFTQVKSWLSVICLWIFSFTVLSLPLAEVWGQYGYVKATFSCTLLEKNGHTPLIFFSLIFVGIPCTVMIISYSFILYKVRATGRAIRNFSQSTDAGLDQSSSVGHMTRTREKDLTKTFAIVCSCYIVSFIPVSILSIFDPMPPCYKNPGWHVMGYVMFWCSAIVNPIVYIFANRHYRKHFYYCIQRLLCMNPEKPTSSTVYSPTFTPQSTTRSRRKEFPSLPRERRHVPEFNGQDSLEMEVLNPPRETPEHLQMWQQMNPPRQSGSPIGSPIYENVDRQTYPKSLLESPLYDEVTSKVAAWSAVIFCALGILGNATALFVLIKNKSLRHHPTTPYLISLTLMDLIFSGFNLPLSAHRFFHHGWSLGDEACAAFQFVMNCRVAVSSLSMMVLSFNRFLVLYFPVSLATFFSRRQSSLCVLGLWVVSLAVPGLLAFFQNDSHHANLSDCTSIMNKEHSALISDPFALFVGISCLVMAISCCSIICKVWASGFFQTTDTGLRQDRSVGQINRSRERDLSKTIVIVCACFIICLIPGCIVRTIQDYRGVKTGWRVSAEVIFWCSAIVNPTIYFFAYQYYRQHVFYNVKWLLCMNPQDPTSTNSNPQFIRRLRSIVHCSSSPTDRSDPEEQTPLDTPVHERETVQQFRRSEPVRLTLTNSRSSQQLPMIHHKPHSLSHGLGREVARELGTNGSGVSMTAGHFAPNHTHVALLGLAVDGGLVLSLE</sequence>
<feature type="domain" description="G-protein coupled receptors family 1 profile" evidence="13">
    <location>
        <begin position="63"/>
        <end position="323"/>
    </location>
</feature>
<keyword evidence="8 10" id="KW-0675">Receptor</keyword>
<organism evidence="14 15">
    <name type="scientific">Tigriopus californicus</name>
    <name type="common">Marine copepod</name>
    <dbReference type="NCBI Taxonomy" id="6832"/>
    <lineage>
        <taxon>Eukaryota</taxon>
        <taxon>Metazoa</taxon>
        <taxon>Ecdysozoa</taxon>
        <taxon>Arthropoda</taxon>
        <taxon>Crustacea</taxon>
        <taxon>Multicrustacea</taxon>
        <taxon>Hexanauplia</taxon>
        <taxon>Copepoda</taxon>
        <taxon>Harpacticoida</taxon>
        <taxon>Harpacticidae</taxon>
        <taxon>Tigriopus</taxon>
    </lineage>
</organism>
<evidence type="ECO:0000256" key="11">
    <source>
        <dbReference type="SAM" id="MobiDB-lite"/>
    </source>
</evidence>
<keyword evidence="4 10" id="KW-0812">Transmembrane</keyword>
<feature type="compositionally biased region" description="Polar residues" evidence="11">
    <location>
        <begin position="763"/>
        <end position="775"/>
    </location>
</feature>
<dbReference type="Gene3D" id="1.20.1070.10">
    <property type="entry name" value="Rhodopsin 7-helix transmembrane proteins"/>
    <property type="match status" value="3"/>
</dbReference>
<dbReference type="Proteomes" id="UP000318571">
    <property type="component" value="Chromosome 4"/>
</dbReference>
<proteinExistence type="inferred from homology"/>
<feature type="transmembrane region" description="Helical" evidence="12">
    <location>
        <begin position="212"/>
        <end position="234"/>
    </location>
</feature>
<feature type="transmembrane region" description="Helical" evidence="12">
    <location>
        <begin position="272"/>
        <end position="292"/>
    </location>
</feature>
<evidence type="ECO:0000256" key="2">
    <source>
        <dbReference type="ARBA" id="ARBA00010663"/>
    </source>
</evidence>
<feature type="transmembrane region" description="Helical" evidence="12">
    <location>
        <begin position="304"/>
        <end position="326"/>
    </location>
</feature>
<evidence type="ECO:0000256" key="9">
    <source>
        <dbReference type="ARBA" id="ARBA00023224"/>
    </source>
</evidence>
<dbReference type="SUPFAM" id="SSF81321">
    <property type="entry name" value="Family A G protein-coupled receptor-like"/>
    <property type="match status" value="3"/>
</dbReference>
<feature type="region of interest" description="Disordered" evidence="11">
    <location>
        <begin position="763"/>
        <end position="789"/>
    </location>
</feature>
<keyword evidence="5 12" id="KW-1133">Transmembrane helix</keyword>
<keyword evidence="6 10" id="KW-0297">G-protein coupled receptor</keyword>
<feature type="transmembrane region" description="Helical" evidence="12">
    <location>
        <begin position="571"/>
        <end position="591"/>
    </location>
</feature>
<accession>A0A553NQ94</accession>
<name>A0A553NQ94_TIGCA</name>
<comment type="caution">
    <text evidence="14">The sequence shown here is derived from an EMBL/GenBank/DDBJ whole genome shotgun (WGS) entry which is preliminary data.</text>
</comment>
<dbReference type="EMBL" id="VCGU01000011">
    <property type="protein sequence ID" value="TRY67613.1"/>
    <property type="molecule type" value="Genomic_DNA"/>
</dbReference>
<feature type="transmembrane region" description="Helical" evidence="12">
    <location>
        <begin position="980"/>
        <end position="999"/>
    </location>
</feature>
<dbReference type="Pfam" id="PF00001">
    <property type="entry name" value="7tm_1"/>
    <property type="match status" value="3"/>
</dbReference>
<evidence type="ECO:0000256" key="1">
    <source>
        <dbReference type="ARBA" id="ARBA00004651"/>
    </source>
</evidence>
<evidence type="ECO:0000256" key="5">
    <source>
        <dbReference type="ARBA" id="ARBA00022989"/>
    </source>
</evidence>
<evidence type="ECO:0000256" key="8">
    <source>
        <dbReference type="ARBA" id="ARBA00023170"/>
    </source>
</evidence>
<feature type="transmembrane region" description="Helical" evidence="12">
    <location>
        <begin position="714"/>
        <end position="736"/>
    </location>
</feature>
<dbReference type="InterPro" id="IPR000276">
    <property type="entry name" value="GPCR_Rhodpsn"/>
</dbReference>
<feature type="non-terminal residue" evidence="14">
    <location>
        <position position="1284"/>
    </location>
</feature>
<dbReference type="PROSITE" id="PS00237">
    <property type="entry name" value="G_PROTEIN_RECEP_F1_1"/>
    <property type="match status" value="3"/>
</dbReference>
<keyword evidence="7 12" id="KW-0472">Membrane</keyword>
<feature type="domain" description="G-protein coupled receptors family 1 profile" evidence="13">
    <location>
        <begin position="470"/>
        <end position="733"/>
    </location>
</feature>
<feature type="transmembrane region" description="Helical" evidence="12">
    <location>
        <begin position="953"/>
        <end position="973"/>
    </location>
</feature>
<feature type="transmembrane region" description="Helical" evidence="12">
    <location>
        <begin position="125"/>
        <end position="147"/>
    </location>
</feature>
<evidence type="ECO:0000256" key="3">
    <source>
        <dbReference type="ARBA" id="ARBA00022475"/>
    </source>
</evidence>
<dbReference type="GO" id="GO:0004930">
    <property type="term" value="F:G protein-coupled receptor activity"/>
    <property type="evidence" value="ECO:0007669"/>
    <property type="project" value="UniProtKB-KW"/>
</dbReference>
<keyword evidence="3" id="KW-1003">Cell membrane</keyword>
<reference evidence="14 15" key="1">
    <citation type="journal article" date="2018" name="Nat. Ecol. Evol.">
        <title>Genomic signatures of mitonuclear coevolution across populations of Tigriopus californicus.</title>
        <authorList>
            <person name="Barreto F.S."/>
            <person name="Watson E.T."/>
            <person name="Lima T.G."/>
            <person name="Willett C.S."/>
            <person name="Edmands S."/>
            <person name="Li W."/>
            <person name="Burton R.S."/>
        </authorList>
    </citation>
    <scope>NUCLEOTIDE SEQUENCE [LARGE SCALE GENOMIC DNA]</scope>
    <source>
        <strain evidence="14 15">San Diego</strain>
    </source>
</reference>
<evidence type="ECO:0000256" key="6">
    <source>
        <dbReference type="ARBA" id="ARBA00023040"/>
    </source>
</evidence>
<dbReference type="CDD" id="cd00637">
    <property type="entry name" value="7tm_classA_rhodopsin-like"/>
    <property type="match status" value="1"/>
</dbReference>
<evidence type="ECO:0000313" key="15">
    <source>
        <dbReference type="Proteomes" id="UP000318571"/>
    </source>
</evidence>
<evidence type="ECO:0000313" key="14">
    <source>
        <dbReference type="EMBL" id="TRY67613.1"/>
    </source>
</evidence>
<feature type="transmembrane region" description="Helical" evidence="12">
    <location>
        <begin position="1119"/>
        <end position="1139"/>
    </location>
</feature>
<dbReference type="PANTHER" id="PTHR24228:SF71">
    <property type="entry name" value="PROTEIN TRAPPED IN ENDODERM-1"/>
    <property type="match status" value="1"/>
</dbReference>
<evidence type="ECO:0000256" key="10">
    <source>
        <dbReference type="RuleBase" id="RU000688"/>
    </source>
</evidence>
<feature type="transmembrane region" description="Helical" evidence="12">
    <location>
        <begin position="1027"/>
        <end position="1047"/>
    </location>
</feature>
<feature type="transmembrane region" description="Helical" evidence="12">
    <location>
        <begin position="617"/>
        <end position="641"/>
    </location>
</feature>
<dbReference type="SMART" id="SM01381">
    <property type="entry name" value="7TM_GPCR_Srsx"/>
    <property type="match status" value="1"/>
</dbReference>
<dbReference type="PANTHER" id="PTHR24228">
    <property type="entry name" value="B2 BRADYKININ RECEPTOR/ANGIOTENSIN II RECEPTOR"/>
    <property type="match status" value="1"/>
</dbReference>
<evidence type="ECO:0000256" key="12">
    <source>
        <dbReference type="SAM" id="Phobius"/>
    </source>
</evidence>
<feature type="transmembrane region" description="Helical" evidence="12">
    <location>
        <begin position="1083"/>
        <end position="1103"/>
    </location>
</feature>
<comment type="subcellular location">
    <subcellularLocation>
        <location evidence="1">Cell membrane</location>
        <topology evidence="1">Multi-pass membrane protein</topology>
    </subcellularLocation>
</comment>
<evidence type="ECO:0000256" key="7">
    <source>
        <dbReference type="ARBA" id="ARBA00023136"/>
    </source>
</evidence>
<gene>
    <name evidence="14" type="ORF">TCAL_02724</name>
</gene>
<protein>
    <recommendedName>
        <fullName evidence="13">G-protein coupled receptors family 1 profile domain-containing protein</fullName>
    </recommendedName>
</protein>
<feature type="transmembrane region" description="Helical" evidence="12">
    <location>
        <begin position="492"/>
        <end position="512"/>
    </location>
</feature>
<feature type="transmembrane region" description="Helical" evidence="12">
    <location>
        <begin position="532"/>
        <end position="550"/>
    </location>
</feature>
<feature type="transmembrane region" description="Helical" evidence="12">
    <location>
        <begin position="48"/>
        <end position="73"/>
    </location>
</feature>
<feature type="transmembrane region" description="Helical" evidence="12">
    <location>
        <begin position="85"/>
        <end position="105"/>
    </location>
</feature>
<evidence type="ECO:0000259" key="13">
    <source>
        <dbReference type="PROSITE" id="PS50262"/>
    </source>
</evidence>
<dbReference type="PRINTS" id="PR00237">
    <property type="entry name" value="GPCRRHODOPSN"/>
</dbReference>
<dbReference type="PROSITE" id="PS50262">
    <property type="entry name" value="G_PROTEIN_RECEP_F1_2"/>
    <property type="match status" value="3"/>
</dbReference>
<comment type="similarity">
    <text evidence="2 10">Belongs to the G-protein coupled receptor 1 family.</text>
</comment>
<keyword evidence="9 10" id="KW-0807">Transducer</keyword>